<evidence type="ECO:0000256" key="1">
    <source>
        <dbReference type="SAM" id="MobiDB-lite"/>
    </source>
</evidence>
<dbReference type="Proteomes" id="UP001381693">
    <property type="component" value="Unassembled WGS sequence"/>
</dbReference>
<evidence type="ECO:0000259" key="3">
    <source>
        <dbReference type="Pfam" id="PF09104"/>
    </source>
</evidence>
<dbReference type="EMBL" id="JAXCGZ010011340">
    <property type="protein sequence ID" value="KAK7075245.1"/>
    <property type="molecule type" value="Genomic_DNA"/>
</dbReference>
<dbReference type="Pfam" id="PF09169">
    <property type="entry name" value="BRCA-2_helical"/>
    <property type="match status" value="1"/>
</dbReference>
<dbReference type="PANTHER" id="PTHR11289">
    <property type="entry name" value="BREAST CANCER TYPE 2 SUSCEPTIBILITY PROTEIN BRCA2"/>
    <property type="match status" value="1"/>
</dbReference>
<gene>
    <name evidence="5" type="primary">BRCA2</name>
    <name evidence="5" type="ORF">SK128_022659</name>
</gene>
<dbReference type="SUPFAM" id="SSF81872">
    <property type="entry name" value="BRCA2 helical domain"/>
    <property type="match status" value="1"/>
</dbReference>
<dbReference type="GO" id="GO:0005634">
    <property type="term" value="C:nucleus"/>
    <property type="evidence" value="ECO:0007669"/>
    <property type="project" value="TreeGrafter"/>
</dbReference>
<dbReference type="SUPFAM" id="SSF81878">
    <property type="entry name" value="BRCA2 tower domain"/>
    <property type="match status" value="1"/>
</dbReference>
<dbReference type="InterPro" id="IPR015188">
    <property type="entry name" value="BRCA2_OB_3"/>
</dbReference>
<comment type="caution">
    <text evidence="5">The sequence shown here is derived from an EMBL/GenBank/DDBJ whole genome shotgun (WGS) entry which is preliminary data.</text>
</comment>
<feature type="domain" description="Breast cancer type 2 susceptibility protein helical" evidence="4">
    <location>
        <begin position="10"/>
        <end position="114"/>
    </location>
</feature>
<protein>
    <submittedName>
        <fullName evidence="5">Breast cancer 2, early onset</fullName>
    </submittedName>
</protein>
<evidence type="ECO:0000259" key="2">
    <source>
        <dbReference type="Pfam" id="PF09103"/>
    </source>
</evidence>
<keyword evidence="6" id="KW-1185">Reference proteome</keyword>
<dbReference type="GO" id="GO:0006355">
    <property type="term" value="P:regulation of DNA-templated transcription"/>
    <property type="evidence" value="ECO:0007669"/>
    <property type="project" value="TreeGrafter"/>
</dbReference>
<evidence type="ECO:0000313" key="5">
    <source>
        <dbReference type="EMBL" id="KAK7075245.1"/>
    </source>
</evidence>
<dbReference type="InterPro" id="IPR015252">
    <property type="entry name" value="BRCA2_hlx"/>
</dbReference>
<dbReference type="GO" id="GO:0000724">
    <property type="term" value="P:double-strand break repair via homologous recombination"/>
    <property type="evidence" value="ECO:0007669"/>
    <property type="project" value="InterPro"/>
</dbReference>
<dbReference type="PANTHER" id="PTHR11289:SF0">
    <property type="entry name" value="BREAST CANCER TYPE 2 SUSCEPTIBILITY PROTEIN"/>
    <property type="match status" value="1"/>
</dbReference>
<dbReference type="AlphaFoldDB" id="A0AAN8XAI7"/>
<dbReference type="InterPro" id="IPR015525">
    <property type="entry name" value="BRCA2"/>
</dbReference>
<reference evidence="5 6" key="1">
    <citation type="submission" date="2023-11" db="EMBL/GenBank/DDBJ databases">
        <title>Halocaridina rubra genome assembly.</title>
        <authorList>
            <person name="Smith C."/>
        </authorList>
    </citation>
    <scope>NUCLEOTIDE SEQUENCE [LARGE SCALE GENOMIC DNA]</scope>
    <source>
        <strain evidence="5">EP-1</strain>
        <tissue evidence="5">Whole</tissue>
    </source>
</reference>
<dbReference type="InterPro" id="IPR012340">
    <property type="entry name" value="NA-bd_OB-fold"/>
</dbReference>
<name>A0AAN8XAI7_HALRR</name>
<dbReference type="Pfam" id="PF09103">
    <property type="entry name" value="BRCA-2_OB1"/>
    <property type="match status" value="1"/>
</dbReference>
<dbReference type="InterPro" id="IPR015187">
    <property type="entry name" value="BRCA2_OB_1"/>
</dbReference>
<feature type="region of interest" description="Disordered" evidence="1">
    <location>
        <begin position="698"/>
        <end position="722"/>
    </location>
</feature>
<accession>A0AAN8XAI7</accession>
<feature type="domain" description="BRCA2 OB3" evidence="3">
    <location>
        <begin position="493"/>
        <end position="618"/>
    </location>
</feature>
<evidence type="ECO:0000259" key="4">
    <source>
        <dbReference type="Pfam" id="PF09169"/>
    </source>
</evidence>
<proteinExistence type="predicted"/>
<dbReference type="Pfam" id="PF21318">
    <property type="entry name" value="BRCA2DBD_OB2"/>
    <property type="match status" value="1"/>
</dbReference>
<dbReference type="Gene3D" id="2.40.50.140">
    <property type="entry name" value="Nucleic acid-binding proteins"/>
    <property type="match status" value="4"/>
</dbReference>
<dbReference type="InterPro" id="IPR036315">
    <property type="entry name" value="BRCA2_hlx_sf"/>
</dbReference>
<feature type="region of interest" description="Disordered" evidence="1">
    <location>
        <begin position="648"/>
        <end position="676"/>
    </location>
</feature>
<dbReference type="SUPFAM" id="SSF50249">
    <property type="entry name" value="Nucleic acid-binding proteins"/>
    <property type="match status" value="3"/>
</dbReference>
<evidence type="ECO:0000313" key="6">
    <source>
        <dbReference type="Proteomes" id="UP001381693"/>
    </source>
</evidence>
<feature type="domain" description="BRCA2 OB1" evidence="2">
    <location>
        <begin position="118"/>
        <end position="242"/>
    </location>
</feature>
<organism evidence="5 6">
    <name type="scientific">Halocaridina rubra</name>
    <name type="common">Hawaiian red shrimp</name>
    <dbReference type="NCBI Taxonomy" id="373956"/>
    <lineage>
        <taxon>Eukaryota</taxon>
        <taxon>Metazoa</taxon>
        <taxon>Ecdysozoa</taxon>
        <taxon>Arthropoda</taxon>
        <taxon>Crustacea</taxon>
        <taxon>Multicrustacea</taxon>
        <taxon>Malacostraca</taxon>
        <taxon>Eumalacostraca</taxon>
        <taxon>Eucarida</taxon>
        <taxon>Decapoda</taxon>
        <taxon>Pleocyemata</taxon>
        <taxon>Caridea</taxon>
        <taxon>Atyoidea</taxon>
        <taxon>Atyidae</taxon>
        <taxon>Halocaridina</taxon>
    </lineage>
</organism>
<sequence length="722" mass="81371">MQEITPGAHKITGDNAKLYRFPVRDESVTVDCGEGCHIIPGKDECIGAAEVEQGFFCMPGVQPKFLPQGWVANHYRWIVWKLAALERRLIQRKLLTIENVIARLKYRYDREIDRVERPIIRKITEHDDTPQKTMVLCIAGIKFVPKQNDSVSEKDGSLQNDNTSPLLYLTDGWYGISAVVDCAMAQIIFENKIKIGTKLVIHGAELSGLSSPCHPLEAPSGSCLRLSTNMTRRARWWTRLGLLSCQGPFPVKLTSVLKDGGSVGKIKVMLSRIYPLVYFEKSNGSSIFRGEKAHLRLIKQHQRDKEDILQKVMRNIEREYEKENCDQQVNNFKSLTDEEISSLATGREIALLLETIPDPVRLDNILSAHQLELARSWQHCQAEDRRLKINSAVQRRMTEMQKTYEAVPVLKLRIVDVDGVEAVLSIWRPSEELRQALTEGLAFIIHYVMASGSRKGTLQLTATRQTRWECIDKGSPLSFPETFRVVSPLCLTASVNFNPQWKEVDVVGMVFKIGMVENGYQLVYLVDHLINIVTVKFWGSIKEHGDEDIIHLESILSLSNGSWRGHGNKKYGCIHVTELTAFSILPKSAHFVEAVAHFKESIKDMKALVQKANMKLNGQNTECTCPSLTKPHLDIACNHKCMGEQREYENRVSSPVDTDTGKPQAVSTPNRLEQHSKDLKRKMKALGQYGIPSPIRMFSTASSSVGTGKPFKVPLKQDSPSS</sequence>
<dbReference type="Pfam" id="PF09104">
    <property type="entry name" value="BRCA-2_OB3"/>
    <property type="match status" value="1"/>
</dbReference>